<dbReference type="InterPro" id="IPR001619">
    <property type="entry name" value="Sec1-like"/>
</dbReference>
<comment type="caution">
    <text evidence="2">The sequence shown here is derived from an EMBL/GenBank/DDBJ whole genome shotgun (WGS) entry which is preliminary data.</text>
</comment>
<protein>
    <recommendedName>
        <fullName evidence="4">Sec1 family domain-containing protein 2</fullName>
    </recommendedName>
</protein>
<name>A0AAE0Z5C3_9GAST</name>
<evidence type="ECO:0000256" key="1">
    <source>
        <dbReference type="ARBA" id="ARBA00009884"/>
    </source>
</evidence>
<accession>A0AAE0Z5C3</accession>
<organism evidence="2 3">
    <name type="scientific">Elysia crispata</name>
    <name type="common">lettuce slug</name>
    <dbReference type="NCBI Taxonomy" id="231223"/>
    <lineage>
        <taxon>Eukaryota</taxon>
        <taxon>Metazoa</taxon>
        <taxon>Spiralia</taxon>
        <taxon>Lophotrochozoa</taxon>
        <taxon>Mollusca</taxon>
        <taxon>Gastropoda</taxon>
        <taxon>Heterobranchia</taxon>
        <taxon>Euthyneura</taxon>
        <taxon>Panpulmonata</taxon>
        <taxon>Sacoglossa</taxon>
        <taxon>Placobranchoidea</taxon>
        <taxon>Plakobranchidae</taxon>
        <taxon>Elysia</taxon>
    </lineage>
</organism>
<dbReference type="Proteomes" id="UP001283361">
    <property type="component" value="Unassembled WGS sequence"/>
</dbReference>
<dbReference type="InterPro" id="IPR036045">
    <property type="entry name" value="Sec1-like_sf"/>
</dbReference>
<sequence length="675" mass="73665">MPTSVWEVSHDWWSRVKLKMKRAVVFVDAGMAEMLHWSGGMALLLQAGALDIRDFSSFESGKEGQQKAVFLVSSALTGVTESIVRDIVTGSSFQYVVLFTTVSPLLHPADAGGGDDWEGVWEDRLLHWMGNMNYTAEAGHMPAFGVEVCPHFFITPVFSRMYPLLPCDVKQVAYQYKNGSHPSHEADPMEQLSDLEVSYLPQRLQAEIRELSSGLHALLQGLDVKEDIYSMGHTARLVATELDAYPPGRARRKATQSRASLVLLDRTLDLTPVLSHQADTLFDQLANTLKPLPGHCSDRLVDMSALTYINKDSPSVAVLPGGLAPTKGGCKPTHLTPAVFKKQKEAVMEINRKLVETAAAEKLPLKLGGSRPGRVSADLLDSTLALFKGKYSVIKKHLDLLQIAVATTQSLRNSRQTDAVTAAEKNLVQALADGMSGDGTVSAMGLLSRLAHREMKLSPKDREINLDDLLCLLSFTFSLSGGDFGDAEEANELRQKIVEWILQDNADLPPIFKQIIGDTVSETILRDQIDSLWERLEAIGSTREDLSQFSSILEPGDDISPAHARPLLVQVMESILDPARPELVDVECKSGGLGNLLKSGFGFFKGSGKPRPGDAPLLILFVIGGLTSGEVKQVKDMVDKAAPQFEVLLGSTRLPSITSTLESLFVQDNVNITCL</sequence>
<dbReference type="AlphaFoldDB" id="A0AAE0Z5C3"/>
<dbReference type="GO" id="GO:0016192">
    <property type="term" value="P:vesicle-mediated transport"/>
    <property type="evidence" value="ECO:0007669"/>
    <property type="project" value="InterPro"/>
</dbReference>
<dbReference type="PANTHER" id="PTHR11679">
    <property type="entry name" value="VESICLE PROTEIN SORTING-ASSOCIATED"/>
    <property type="match status" value="1"/>
</dbReference>
<reference evidence="2" key="1">
    <citation type="journal article" date="2023" name="G3 (Bethesda)">
        <title>A reference genome for the long-term kleptoplast-retaining sea slug Elysia crispata morphotype clarki.</title>
        <authorList>
            <person name="Eastman K.E."/>
            <person name="Pendleton A.L."/>
            <person name="Shaikh M.A."/>
            <person name="Suttiyut T."/>
            <person name="Ogas R."/>
            <person name="Tomko P."/>
            <person name="Gavelis G."/>
            <person name="Widhalm J.R."/>
            <person name="Wisecaver J.H."/>
        </authorList>
    </citation>
    <scope>NUCLEOTIDE SEQUENCE</scope>
    <source>
        <strain evidence="2">ECLA1</strain>
    </source>
</reference>
<evidence type="ECO:0000313" key="3">
    <source>
        <dbReference type="Proteomes" id="UP001283361"/>
    </source>
</evidence>
<evidence type="ECO:0000313" key="2">
    <source>
        <dbReference type="EMBL" id="KAK3763174.1"/>
    </source>
</evidence>
<dbReference type="SUPFAM" id="SSF56815">
    <property type="entry name" value="Sec1/munc18-like (SM) proteins"/>
    <property type="match status" value="1"/>
</dbReference>
<keyword evidence="3" id="KW-1185">Reference proteome</keyword>
<comment type="similarity">
    <text evidence="1">Belongs to the STXBP/unc-18/SEC1 family.</text>
</comment>
<evidence type="ECO:0008006" key="4">
    <source>
        <dbReference type="Google" id="ProtNLM"/>
    </source>
</evidence>
<dbReference type="Gene3D" id="3.40.50.1910">
    <property type="match status" value="1"/>
</dbReference>
<dbReference type="EMBL" id="JAWDGP010004592">
    <property type="protein sequence ID" value="KAK3763174.1"/>
    <property type="molecule type" value="Genomic_DNA"/>
</dbReference>
<proteinExistence type="inferred from homology"/>
<gene>
    <name evidence="2" type="ORF">RRG08_035856</name>
</gene>
<dbReference type="InterPro" id="IPR027482">
    <property type="entry name" value="Sec1-like_dom2"/>
</dbReference>